<comment type="subcellular location">
    <subcellularLocation>
        <location evidence="5">Cytoplasm</location>
    </subcellularLocation>
</comment>
<evidence type="ECO:0000313" key="7">
    <source>
        <dbReference type="EMBL" id="BBP00441.1"/>
    </source>
</evidence>
<keyword evidence="2 5" id="KW-0963">Cytoplasm</keyword>
<dbReference type="GO" id="GO:0008999">
    <property type="term" value="F:protein-N-terminal-alanine acetyltransferase activity"/>
    <property type="evidence" value="ECO:0007669"/>
    <property type="project" value="UniProtKB-UniRule"/>
</dbReference>
<reference evidence="8" key="1">
    <citation type="submission" date="2019-11" db="EMBL/GenBank/DDBJ databases">
        <title>Isolation and characterization of a novel species in the genus Sulfuriferula.</title>
        <authorList>
            <person name="Mochizuki J."/>
            <person name="Kojima H."/>
            <person name="Fukui M."/>
        </authorList>
    </citation>
    <scope>NUCLEOTIDE SEQUENCE [LARGE SCALE GENOMIC DNA]</scope>
    <source>
        <strain evidence="8">SGTM</strain>
    </source>
</reference>
<organism evidence="7 8">
    <name type="scientific">Sulfuriferula nivalis</name>
    <dbReference type="NCBI Taxonomy" id="2675298"/>
    <lineage>
        <taxon>Bacteria</taxon>
        <taxon>Pseudomonadati</taxon>
        <taxon>Pseudomonadota</taxon>
        <taxon>Betaproteobacteria</taxon>
        <taxon>Nitrosomonadales</taxon>
        <taxon>Sulfuricellaceae</taxon>
        <taxon>Sulfuriferula</taxon>
    </lineage>
</organism>
<feature type="active site" description="Proton donor" evidence="5">
    <location>
        <position position="122"/>
    </location>
</feature>
<dbReference type="InterPro" id="IPR050680">
    <property type="entry name" value="YpeA/RimI_acetyltransf"/>
</dbReference>
<dbReference type="PANTHER" id="PTHR43420">
    <property type="entry name" value="ACETYLTRANSFERASE"/>
    <property type="match status" value="1"/>
</dbReference>
<evidence type="ECO:0000256" key="4">
    <source>
        <dbReference type="ARBA" id="ARBA00023315"/>
    </source>
</evidence>
<comment type="catalytic activity">
    <reaction evidence="5">
        <text>N-terminal L-alanyl-[ribosomal protein bS18] + acetyl-CoA = N-terminal N(alpha)-acetyl-L-alanyl-[ribosomal protein bS18] + CoA + H(+)</text>
        <dbReference type="Rhea" id="RHEA:43756"/>
        <dbReference type="Rhea" id="RHEA-COMP:10676"/>
        <dbReference type="Rhea" id="RHEA-COMP:10677"/>
        <dbReference type="ChEBI" id="CHEBI:15378"/>
        <dbReference type="ChEBI" id="CHEBI:57287"/>
        <dbReference type="ChEBI" id="CHEBI:57288"/>
        <dbReference type="ChEBI" id="CHEBI:64718"/>
        <dbReference type="ChEBI" id="CHEBI:83683"/>
        <dbReference type="EC" id="2.3.1.266"/>
    </reaction>
</comment>
<dbReference type="InterPro" id="IPR006464">
    <property type="entry name" value="AcTrfase_RimI/Ard1"/>
</dbReference>
<dbReference type="AlphaFoldDB" id="A0A809RNQ2"/>
<dbReference type="CDD" id="cd04301">
    <property type="entry name" value="NAT_SF"/>
    <property type="match status" value="1"/>
</dbReference>
<evidence type="ECO:0000259" key="6">
    <source>
        <dbReference type="PROSITE" id="PS51186"/>
    </source>
</evidence>
<feature type="binding site" evidence="5">
    <location>
        <position position="115"/>
    </location>
    <ligand>
        <name>acetyl-CoA</name>
        <dbReference type="ChEBI" id="CHEBI:57288"/>
    </ligand>
</feature>
<evidence type="ECO:0000256" key="2">
    <source>
        <dbReference type="ARBA" id="ARBA00022490"/>
    </source>
</evidence>
<keyword evidence="8" id="KW-1185">Reference proteome</keyword>
<dbReference type="Gene3D" id="3.40.630.30">
    <property type="match status" value="1"/>
</dbReference>
<dbReference type="InterPro" id="IPR016181">
    <property type="entry name" value="Acyl_CoA_acyltransferase"/>
</dbReference>
<dbReference type="Pfam" id="PF00583">
    <property type="entry name" value="Acetyltransf_1"/>
    <property type="match status" value="1"/>
</dbReference>
<accession>A0A809RNQ2</accession>
<name>A0A809RNQ2_9PROT</name>
<evidence type="ECO:0000256" key="1">
    <source>
        <dbReference type="ARBA" id="ARBA00005395"/>
    </source>
</evidence>
<dbReference type="EMBL" id="AP021881">
    <property type="protein sequence ID" value="BBP00441.1"/>
    <property type="molecule type" value="Genomic_DNA"/>
</dbReference>
<protein>
    <recommendedName>
        <fullName evidence="5">[Ribosomal protein bS18]-alanine N-acetyltransferase</fullName>
        <ecNumber evidence="5">2.3.1.266</ecNumber>
    </recommendedName>
</protein>
<feature type="active site" description="Proton acceptor" evidence="5">
    <location>
        <position position="110"/>
    </location>
</feature>
<feature type="domain" description="N-acetyltransferase" evidence="6">
    <location>
        <begin position="9"/>
        <end position="154"/>
    </location>
</feature>
<dbReference type="EC" id="2.3.1.266" evidence="5"/>
<keyword evidence="4 5" id="KW-0012">Acyltransferase</keyword>
<dbReference type="RefSeq" id="WP_162084372.1">
    <property type="nucleotide sequence ID" value="NZ_AP021881.1"/>
</dbReference>
<dbReference type="KEGG" id="sniv:SFSGTM_11490"/>
<dbReference type="HAMAP" id="MF_02210">
    <property type="entry name" value="RimI"/>
    <property type="match status" value="1"/>
</dbReference>
<dbReference type="Proteomes" id="UP000463939">
    <property type="component" value="Chromosome"/>
</dbReference>
<gene>
    <name evidence="5 7" type="primary">rimI</name>
    <name evidence="7" type="ORF">SFSGTM_11490</name>
</gene>
<dbReference type="PANTHER" id="PTHR43420:SF44">
    <property type="entry name" value="ACETYLTRANSFERASE YPEA"/>
    <property type="match status" value="1"/>
</dbReference>
<dbReference type="NCBIfam" id="TIGR01575">
    <property type="entry name" value="rimI"/>
    <property type="match status" value="1"/>
</dbReference>
<comment type="function">
    <text evidence="5">Acetylates the N-terminal alanine of ribosomal protein bS18.</text>
</comment>
<keyword evidence="3 5" id="KW-0808">Transferase</keyword>
<comment type="similarity">
    <text evidence="1 5">Belongs to the acetyltransferase family. RimI subfamily.</text>
</comment>
<sequence length="157" mass="17854">MSAVLQIDPIVRPMTLADLPVIAALDAQCYAFPWTLGNFADSLHSGYRCCVYEYNQTIIGYAVMMLIIDEAHLLNITIAPDSQGQGWGRKLMDHVIMRAQQDHVHWLWLEVRPSNGVAKKLYESMKFEFVAVRKNYYPAVDGREDAVIMRLALNHDA</sequence>
<dbReference type="SUPFAM" id="SSF55729">
    <property type="entry name" value="Acyl-CoA N-acyltransferases (Nat)"/>
    <property type="match status" value="1"/>
</dbReference>
<evidence type="ECO:0000256" key="5">
    <source>
        <dbReference type="HAMAP-Rule" id="MF_02210"/>
    </source>
</evidence>
<dbReference type="InterPro" id="IPR000182">
    <property type="entry name" value="GNAT_dom"/>
</dbReference>
<dbReference type="GO" id="GO:0005737">
    <property type="term" value="C:cytoplasm"/>
    <property type="evidence" value="ECO:0007669"/>
    <property type="project" value="UniProtKB-SubCell"/>
</dbReference>
<comment type="caution">
    <text evidence="5">Lacks conserved residue(s) required for the propagation of feature annotation.</text>
</comment>
<proteinExistence type="inferred from homology"/>
<dbReference type="PROSITE" id="PS51186">
    <property type="entry name" value="GNAT"/>
    <property type="match status" value="1"/>
</dbReference>
<evidence type="ECO:0000313" key="8">
    <source>
        <dbReference type="Proteomes" id="UP000463939"/>
    </source>
</evidence>
<dbReference type="InterPro" id="IPR043690">
    <property type="entry name" value="RimI"/>
</dbReference>
<evidence type="ECO:0000256" key="3">
    <source>
        <dbReference type="ARBA" id="ARBA00022679"/>
    </source>
</evidence>